<evidence type="ECO:0000256" key="1">
    <source>
        <dbReference type="SAM" id="MobiDB-lite"/>
    </source>
</evidence>
<proteinExistence type="predicted"/>
<keyword evidence="3" id="KW-1185">Reference proteome</keyword>
<evidence type="ECO:0000313" key="2">
    <source>
        <dbReference type="EMBL" id="KAL1412050.1"/>
    </source>
</evidence>
<feature type="region of interest" description="Disordered" evidence="1">
    <location>
        <begin position="1"/>
        <end position="133"/>
    </location>
</feature>
<dbReference type="GeneID" id="95984090"/>
<feature type="compositionally biased region" description="Low complexity" evidence="1">
    <location>
        <begin position="81"/>
        <end position="105"/>
    </location>
</feature>
<protein>
    <submittedName>
        <fullName evidence="2">Uncharacterized protein</fullName>
    </submittedName>
</protein>
<gene>
    <name evidence="2" type="ORF">Q8F55_003047</name>
</gene>
<sequence>MPRWETQPKERKAASSAYKKPPSRKVPETPIEISEPAAPTIAPDDTTPIALREHATPSTPSTHREHATSNEPTTPSTDTQPTASSTASEHTPSSTSSEHPTSMSPNEHATPNNYSEHAAAPSPRRPTIQWRARRAKEAEKMVAGKLDASLGYATRCWPDAFLDPLDDICTEFESDVAAAMSTHEGLQVLCLCVVVKKVVLSINDLKKYVRARESDLLLKYIDEVIEDAGVHVGDLEKELGAPAASVMEKWREW</sequence>
<organism evidence="2 3">
    <name type="scientific">Vanrija albida</name>
    <dbReference type="NCBI Taxonomy" id="181172"/>
    <lineage>
        <taxon>Eukaryota</taxon>
        <taxon>Fungi</taxon>
        <taxon>Dikarya</taxon>
        <taxon>Basidiomycota</taxon>
        <taxon>Agaricomycotina</taxon>
        <taxon>Tremellomycetes</taxon>
        <taxon>Trichosporonales</taxon>
        <taxon>Trichosporonaceae</taxon>
        <taxon>Vanrija</taxon>
    </lineage>
</organism>
<reference evidence="2 3" key="1">
    <citation type="submission" date="2023-08" db="EMBL/GenBank/DDBJ databases">
        <title>Annotated Genome Sequence of Vanrija albida AlHP1.</title>
        <authorList>
            <person name="Herzog R."/>
        </authorList>
    </citation>
    <scope>NUCLEOTIDE SEQUENCE [LARGE SCALE GENOMIC DNA]</scope>
    <source>
        <strain evidence="2 3">AlHP1</strain>
    </source>
</reference>
<comment type="caution">
    <text evidence="2">The sequence shown here is derived from an EMBL/GenBank/DDBJ whole genome shotgun (WGS) entry which is preliminary data.</text>
</comment>
<dbReference type="RefSeq" id="XP_069211994.1">
    <property type="nucleotide sequence ID" value="XM_069351608.1"/>
</dbReference>
<accession>A0ABR3QBF8</accession>
<feature type="compositionally biased region" description="Polar residues" evidence="1">
    <location>
        <begin position="69"/>
        <end position="80"/>
    </location>
</feature>
<dbReference type="Proteomes" id="UP001565368">
    <property type="component" value="Unassembled WGS sequence"/>
</dbReference>
<feature type="compositionally biased region" description="Basic and acidic residues" evidence="1">
    <location>
        <begin position="1"/>
        <end position="13"/>
    </location>
</feature>
<evidence type="ECO:0000313" key="3">
    <source>
        <dbReference type="Proteomes" id="UP001565368"/>
    </source>
</evidence>
<name>A0ABR3QBF8_9TREE</name>
<dbReference type="EMBL" id="JBBXJM010000002">
    <property type="protein sequence ID" value="KAL1412050.1"/>
    <property type="molecule type" value="Genomic_DNA"/>
</dbReference>